<reference evidence="1" key="1">
    <citation type="submission" date="2022-07" db="EMBL/GenBank/DDBJ databases">
        <title>Phylogenomic reconstructions and comparative analyses of Kickxellomycotina fungi.</title>
        <authorList>
            <person name="Reynolds N.K."/>
            <person name="Stajich J.E."/>
            <person name="Barry K."/>
            <person name="Grigoriev I.V."/>
            <person name="Crous P."/>
            <person name="Smith M.E."/>
        </authorList>
    </citation>
    <scope>NUCLEOTIDE SEQUENCE</scope>
    <source>
        <strain evidence="1">RSA 1196</strain>
    </source>
</reference>
<keyword evidence="2" id="KW-1185">Reference proteome</keyword>
<protein>
    <submittedName>
        <fullName evidence="1">Uncharacterized protein</fullName>
    </submittedName>
</protein>
<dbReference type="Proteomes" id="UP001150925">
    <property type="component" value="Unassembled WGS sequence"/>
</dbReference>
<gene>
    <name evidence="1" type="ORF">IWQ62_001340</name>
</gene>
<evidence type="ECO:0000313" key="2">
    <source>
        <dbReference type="Proteomes" id="UP001150925"/>
    </source>
</evidence>
<name>A0A9W8AV97_9FUNG</name>
<dbReference type="AlphaFoldDB" id="A0A9W8AV97"/>
<proteinExistence type="predicted"/>
<dbReference type="EMBL" id="JANBPY010000205">
    <property type="protein sequence ID" value="KAJ1968284.1"/>
    <property type="molecule type" value="Genomic_DNA"/>
</dbReference>
<evidence type="ECO:0000313" key="1">
    <source>
        <dbReference type="EMBL" id="KAJ1968284.1"/>
    </source>
</evidence>
<sequence>MGIVAYASDVQRRVPHPQYSEVSSYPPATQGRRSWDFSKFRLPLLSKKSPEPTINCDYKLINMIEFILETGMVYPDHVSWLKSCSNRTQPITRNALRYLLRKDQGFRQNDPKKVLCASIEDLGKMATPDQFGRVVALSLRNLRLTALLLRTSYPHFGEIIDVDEKVLVSIYFANVLTVAIYRNAEDVVKYLLEYDSKEMVYRKSFLVGRYILAVHWRKKQIANLFEKHHRLSEATLSPRLHKLRQKYRGYSDSEKPVFDAIQSSELLKDMGLTGALRYQRMLDEEDLPMPLILLRPTGILECRSSKYGQVSTGWANKHMNRFIYT</sequence>
<organism evidence="1 2">
    <name type="scientific">Dispira parvispora</name>
    <dbReference type="NCBI Taxonomy" id="1520584"/>
    <lineage>
        <taxon>Eukaryota</taxon>
        <taxon>Fungi</taxon>
        <taxon>Fungi incertae sedis</taxon>
        <taxon>Zoopagomycota</taxon>
        <taxon>Kickxellomycotina</taxon>
        <taxon>Dimargaritomycetes</taxon>
        <taxon>Dimargaritales</taxon>
        <taxon>Dimargaritaceae</taxon>
        <taxon>Dispira</taxon>
    </lineage>
</organism>
<comment type="caution">
    <text evidence="1">The sequence shown here is derived from an EMBL/GenBank/DDBJ whole genome shotgun (WGS) entry which is preliminary data.</text>
</comment>
<accession>A0A9W8AV97</accession>